<comment type="caution">
    <text evidence="2">The sequence shown here is derived from an EMBL/GenBank/DDBJ whole genome shotgun (WGS) entry which is preliminary data.</text>
</comment>
<evidence type="ECO:0000313" key="3">
    <source>
        <dbReference type="Proteomes" id="UP000321750"/>
    </source>
</evidence>
<sequence>MLNLVHRFLYGSSDSIAACRGPMAASENRDGMSQGPALSADDHGVADWPDGPAPAPLPDSLPDGRPWPRIGVVILGDDADADRATTLASIEGQGYPQLQHRVCGTSPVGPMDADYLLWLRAGDLLAPGALAALCLEAVLSNAGAVAGLRVLFARGVHGLDLLGEPAASCGEQASFGCGDILVSRDALDHLSLPSDRALPSSAQLWSQLAAAGIRRSRIGRPVLLARDAVGTCLPSPLSIVSLTDLGYGGGAGIAHRRLAEALDLAGHRVTHLRLADESPPAAAEWTDQFPRTEAAILASGHDLVLVGNLHGATRGAGLVGRLASALPTVIALHDLFPLTGRCAHPKDCPVIADGCDARCPTPAEYPQLAPGRIAGAFAAKRQALHAPLLLANSDWTRARTQALAPGGTSIAPIRLAFPTGVFRPRDRAALRRGLGLPEHDILVLFAAVIADAPDKGFDDLVATIARVARPGIGFVAIGRLDDPSVFGLPGLHVPGPIGDEETLAQWYAACDVYLTASRLETLGQTPIEAGLCGTPTVAYRATGLTSAVIDGVTGILVEPREGALADGLNRLIEDAAFRQRLGAFARIVLESRFSHAAAAVSLHDALAGWPGMPVVTPVARHGFRPEMLGQFAFARDRRAGATGLVAAPSRPTIRLLRRAKQAVFGRVMPLWMRRVLYATTLLRHRVSR</sequence>
<gene>
    <name evidence="2" type="ORF">MGN01_08260</name>
</gene>
<evidence type="ECO:0000313" key="2">
    <source>
        <dbReference type="EMBL" id="GEP08981.1"/>
    </source>
</evidence>
<dbReference type="EMBL" id="BJZV01000003">
    <property type="protein sequence ID" value="GEP08981.1"/>
    <property type="molecule type" value="Genomic_DNA"/>
</dbReference>
<evidence type="ECO:0000256" key="1">
    <source>
        <dbReference type="SAM" id="MobiDB-lite"/>
    </source>
</evidence>
<reference evidence="2 3" key="1">
    <citation type="submission" date="2019-07" db="EMBL/GenBank/DDBJ databases">
        <title>Whole genome shotgun sequence of Methylobacterium gnaphalii NBRC 107716.</title>
        <authorList>
            <person name="Hosoyama A."/>
            <person name="Uohara A."/>
            <person name="Ohji S."/>
            <person name="Ichikawa N."/>
        </authorList>
    </citation>
    <scope>NUCLEOTIDE SEQUENCE [LARGE SCALE GENOMIC DNA]</scope>
    <source>
        <strain evidence="2 3">NBRC 107716</strain>
    </source>
</reference>
<name>A0A512JGA0_9HYPH</name>
<dbReference type="PANTHER" id="PTHR45947:SF3">
    <property type="entry name" value="SULFOQUINOVOSYL TRANSFERASE SQD2"/>
    <property type="match status" value="1"/>
</dbReference>
<keyword evidence="3" id="KW-1185">Reference proteome</keyword>
<dbReference type="AlphaFoldDB" id="A0A512JGA0"/>
<dbReference type="Gene3D" id="3.40.50.2000">
    <property type="entry name" value="Glycogen Phosphorylase B"/>
    <property type="match status" value="2"/>
</dbReference>
<protein>
    <submittedName>
        <fullName evidence="2">Glycosyl transferase family 1</fullName>
    </submittedName>
</protein>
<dbReference type="SUPFAM" id="SSF53756">
    <property type="entry name" value="UDP-Glycosyltransferase/glycogen phosphorylase"/>
    <property type="match status" value="1"/>
</dbReference>
<organism evidence="2 3">
    <name type="scientific">Methylobacterium gnaphalii</name>
    <dbReference type="NCBI Taxonomy" id="1010610"/>
    <lineage>
        <taxon>Bacteria</taxon>
        <taxon>Pseudomonadati</taxon>
        <taxon>Pseudomonadota</taxon>
        <taxon>Alphaproteobacteria</taxon>
        <taxon>Hyphomicrobiales</taxon>
        <taxon>Methylobacteriaceae</taxon>
        <taxon>Methylobacterium</taxon>
    </lineage>
</organism>
<dbReference type="PANTHER" id="PTHR45947">
    <property type="entry name" value="SULFOQUINOVOSYL TRANSFERASE SQD2"/>
    <property type="match status" value="1"/>
</dbReference>
<dbReference type="InterPro" id="IPR050194">
    <property type="entry name" value="Glycosyltransferase_grp1"/>
</dbReference>
<keyword evidence="2" id="KW-0808">Transferase</keyword>
<proteinExistence type="predicted"/>
<accession>A0A512JGA0</accession>
<dbReference type="GO" id="GO:0016757">
    <property type="term" value="F:glycosyltransferase activity"/>
    <property type="evidence" value="ECO:0007669"/>
    <property type="project" value="TreeGrafter"/>
</dbReference>
<dbReference type="Pfam" id="PF13692">
    <property type="entry name" value="Glyco_trans_1_4"/>
    <property type="match status" value="1"/>
</dbReference>
<dbReference type="Proteomes" id="UP000321750">
    <property type="component" value="Unassembled WGS sequence"/>
</dbReference>
<feature type="region of interest" description="Disordered" evidence="1">
    <location>
        <begin position="25"/>
        <end position="64"/>
    </location>
</feature>